<accession>D2QX28</accession>
<dbReference type="Pfam" id="PF07596">
    <property type="entry name" value="SBP_bac_10"/>
    <property type="match status" value="1"/>
</dbReference>
<organism evidence="2 3">
    <name type="scientific">Pirellula staleyi (strain ATCC 27377 / DSM 6068 / ICPB 4128)</name>
    <name type="common">Pirella staleyi</name>
    <dbReference type="NCBI Taxonomy" id="530564"/>
    <lineage>
        <taxon>Bacteria</taxon>
        <taxon>Pseudomonadati</taxon>
        <taxon>Planctomycetota</taxon>
        <taxon>Planctomycetia</taxon>
        <taxon>Pirellulales</taxon>
        <taxon>Pirellulaceae</taxon>
        <taxon>Pirellula</taxon>
    </lineage>
</organism>
<dbReference type="KEGG" id="psl:Psta_1457"/>
<proteinExistence type="predicted"/>
<name>D2QX28_PIRSD</name>
<dbReference type="Proteomes" id="UP000001887">
    <property type="component" value="Chromosome"/>
</dbReference>
<dbReference type="InterPro" id="IPR045584">
    <property type="entry name" value="Pilin-like"/>
</dbReference>
<dbReference type="NCBIfam" id="TIGR04294">
    <property type="entry name" value="pre_pil_HX9DG"/>
    <property type="match status" value="1"/>
</dbReference>
<evidence type="ECO:0000259" key="1">
    <source>
        <dbReference type="Pfam" id="PF07596"/>
    </source>
</evidence>
<dbReference type="SUPFAM" id="SSF54523">
    <property type="entry name" value="Pili subunits"/>
    <property type="match status" value="1"/>
</dbReference>
<dbReference type="InterPro" id="IPR011453">
    <property type="entry name" value="DUF1559"/>
</dbReference>
<dbReference type="PANTHER" id="PTHR30093">
    <property type="entry name" value="GENERAL SECRETION PATHWAY PROTEIN G"/>
    <property type="match status" value="1"/>
</dbReference>
<dbReference type="Pfam" id="PF07963">
    <property type="entry name" value="N_methyl"/>
    <property type="match status" value="1"/>
</dbReference>
<dbReference type="NCBIfam" id="TIGR02532">
    <property type="entry name" value="IV_pilin_GFxxxE"/>
    <property type="match status" value="1"/>
</dbReference>
<keyword evidence="3" id="KW-1185">Reference proteome</keyword>
<dbReference type="Gene3D" id="3.30.700.10">
    <property type="entry name" value="Glycoprotein, Type 4 Pilin"/>
    <property type="match status" value="1"/>
</dbReference>
<reference evidence="2 3" key="1">
    <citation type="journal article" date="2009" name="Stand. Genomic Sci.">
        <title>Complete genome sequence of Pirellula staleyi type strain (ATCC 27377).</title>
        <authorList>
            <person name="Clum A."/>
            <person name="Tindall B.J."/>
            <person name="Sikorski J."/>
            <person name="Ivanova N."/>
            <person name="Mavrommatis K."/>
            <person name="Lucas S."/>
            <person name="Glavina del Rio T."/>
            <person name="Nolan M."/>
            <person name="Chen F."/>
            <person name="Tice H."/>
            <person name="Pitluck S."/>
            <person name="Cheng J.F."/>
            <person name="Chertkov O."/>
            <person name="Brettin T."/>
            <person name="Han C."/>
            <person name="Detter J.C."/>
            <person name="Kuske C."/>
            <person name="Bruce D."/>
            <person name="Goodwin L."/>
            <person name="Ovchinikova G."/>
            <person name="Pati A."/>
            <person name="Mikhailova N."/>
            <person name="Chen A."/>
            <person name="Palaniappan K."/>
            <person name="Land M."/>
            <person name="Hauser L."/>
            <person name="Chang Y.J."/>
            <person name="Jeffries C.D."/>
            <person name="Chain P."/>
            <person name="Rohde M."/>
            <person name="Goker M."/>
            <person name="Bristow J."/>
            <person name="Eisen J.A."/>
            <person name="Markowitz V."/>
            <person name="Hugenholtz P."/>
            <person name="Kyrpides N.C."/>
            <person name="Klenk H.P."/>
            <person name="Lapidus A."/>
        </authorList>
    </citation>
    <scope>NUCLEOTIDE SEQUENCE [LARGE SCALE GENOMIC DNA]</scope>
    <source>
        <strain evidence="3">ATCC 27377 / DSM 6068 / ICPB 4128</strain>
    </source>
</reference>
<dbReference type="PANTHER" id="PTHR30093:SF2">
    <property type="entry name" value="TYPE II SECRETION SYSTEM PROTEIN H"/>
    <property type="match status" value="1"/>
</dbReference>
<dbReference type="PROSITE" id="PS00409">
    <property type="entry name" value="PROKAR_NTER_METHYL"/>
    <property type="match status" value="1"/>
</dbReference>
<dbReference type="InterPro" id="IPR027558">
    <property type="entry name" value="Pre_pil_HX9DG_C"/>
</dbReference>
<dbReference type="STRING" id="530564.Psta_1457"/>
<protein>
    <recommendedName>
        <fullName evidence="1">DUF1559 domain-containing protein</fullName>
    </recommendedName>
</protein>
<evidence type="ECO:0000313" key="3">
    <source>
        <dbReference type="Proteomes" id="UP000001887"/>
    </source>
</evidence>
<dbReference type="HOGENOM" id="CLU_041661_0_0_0"/>
<dbReference type="EMBL" id="CP001848">
    <property type="protein sequence ID" value="ADB16132.1"/>
    <property type="molecule type" value="Genomic_DNA"/>
</dbReference>
<dbReference type="eggNOG" id="COG2165">
    <property type="taxonomic scope" value="Bacteria"/>
</dbReference>
<evidence type="ECO:0000313" key="2">
    <source>
        <dbReference type="EMBL" id="ADB16132.1"/>
    </source>
</evidence>
<dbReference type="InterPro" id="IPR012902">
    <property type="entry name" value="N_methyl_site"/>
</dbReference>
<feature type="domain" description="DUF1559" evidence="1">
    <location>
        <begin position="35"/>
        <end position="303"/>
    </location>
</feature>
<dbReference type="OrthoDB" id="280382at2"/>
<dbReference type="AlphaFoldDB" id="D2QX28"/>
<sequence precursor="true">MRDLRSNTRGFTLVELLVVIAIIGVLVALLLPAVQAAREAARRSQCSNNFKQMGLAAHMYHDTFGILPFNGVPQVGSGSTIQRGVSWFFRLLPFMEQQPAFEKAVFTGDWTLQDAPASPNVNLIQTLRVPGLWCPSSPLPKTKMLGAVEVQTPHYVGISGSYYTGGTSTTVSPGPFQDTYGRTVYSGVISISEFTVGFKDITDGTSNVMMASEQSDFQRDASGNKVDRRSSGHWGGAWSCGAGARNWTQNVTTVRYPIKGGYGSAGNGAPYEVNIPLFSAHPSGVMCVLADGSVRMVAQTVDFATLTAISDRWDGNVVGQF</sequence>
<gene>
    <name evidence="2" type="ordered locus">Psta_1457</name>
</gene>